<dbReference type="GO" id="GO:0009055">
    <property type="term" value="F:electron transfer activity"/>
    <property type="evidence" value="ECO:0007669"/>
    <property type="project" value="InterPro"/>
</dbReference>
<evidence type="ECO:0000313" key="1">
    <source>
        <dbReference type="EMBL" id="CUS46046.1"/>
    </source>
</evidence>
<evidence type="ECO:0008006" key="2">
    <source>
        <dbReference type="Google" id="ProtNLM"/>
    </source>
</evidence>
<accession>A0A161K5R7</accession>
<protein>
    <recommendedName>
        <fullName evidence="2">Quinohemoprotein amine dehydrogenase alpha subunit haem binding domain-containing protein</fullName>
    </recommendedName>
</protein>
<name>A0A161K5R7_9ZZZZ</name>
<dbReference type="Gene3D" id="1.10.760.10">
    <property type="entry name" value="Cytochrome c-like domain"/>
    <property type="match status" value="1"/>
</dbReference>
<dbReference type="InterPro" id="IPR036909">
    <property type="entry name" value="Cyt_c-like_dom_sf"/>
</dbReference>
<organism evidence="1">
    <name type="scientific">hydrothermal vent metagenome</name>
    <dbReference type="NCBI Taxonomy" id="652676"/>
    <lineage>
        <taxon>unclassified sequences</taxon>
        <taxon>metagenomes</taxon>
        <taxon>ecological metagenomes</taxon>
    </lineage>
</organism>
<proteinExistence type="predicted"/>
<sequence length="99" mass="10385">MSVMGLAFAVMATRGLEAQSAPAAPVPPPGPALVVINERCSTCHSTASVFNQHRSADDWATTVQLMVDRGADLTPDDMNMVIDYLAANFGPEPARAAAK</sequence>
<dbReference type="AlphaFoldDB" id="A0A161K5R7"/>
<dbReference type="EMBL" id="CZQE01000331">
    <property type="protein sequence ID" value="CUS46046.1"/>
    <property type="molecule type" value="Genomic_DNA"/>
</dbReference>
<dbReference type="GO" id="GO:0020037">
    <property type="term" value="F:heme binding"/>
    <property type="evidence" value="ECO:0007669"/>
    <property type="project" value="InterPro"/>
</dbReference>
<gene>
    <name evidence="1" type="ORF">MGWOODY_Smn2501</name>
</gene>
<reference evidence="1" key="1">
    <citation type="submission" date="2015-10" db="EMBL/GenBank/DDBJ databases">
        <authorList>
            <person name="Gilbert D.G."/>
        </authorList>
    </citation>
    <scope>NUCLEOTIDE SEQUENCE</scope>
</reference>
<dbReference type="SUPFAM" id="SSF46626">
    <property type="entry name" value="Cytochrome c"/>
    <property type="match status" value="1"/>
</dbReference>